<evidence type="ECO:0000313" key="1">
    <source>
        <dbReference type="EMBL" id="NJC28104.1"/>
    </source>
</evidence>
<sequence length="255" mass="28512">MNAQHLIDLIDRLTTGIDPTTNRPFDLESSIVRQPNVSEALAQFKGVVLGVSTNQEGIPDSVLTETHFELTQLGYRPTVEQIVKVLRGSRLIADPTLRAVSAYGAYRSKFSKRFIEQSVKAFAARQPTLFSGLVTVPAKRSAKRKKTPAHSEIPFFREQDFDKLSDEKGEELMAEVTTLGLAKPTDKLPEYMAKARVNYPRAYEPWSRAEQALLIEAMCYTNDAQKIGLLFGRTKNSITGMGQKLIYESQQKKAA</sequence>
<evidence type="ECO:0000313" key="2">
    <source>
        <dbReference type="Proteomes" id="UP000770785"/>
    </source>
</evidence>
<organism evidence="1 2">
    <name type="scientific">Neolewinella antarctica</name>
    <dbReference type="NCBI Taxonomy" id="442734"/>
    <lineage>
        <taxon>Bacteria</taxon>
        <taxon>Pseudomonadati</taxon>
        <taxon>Bacteroidota</taxon>
        <taxon>Saprospiria</taxon>
        <taxon>Saprospirales</taxon>
        <taxon>Lewinellaceae</taxon>
        <taxon>Neolewinella</taxon>
    </lineage>
</organism>
<dbReference type="RefSeq" id="WP_168039807.1">
    <property type="nucleotide sequence ID" value="NZ_JAATJH010000008.1"/>
</dbReference>
<reference evidence="1 2" key="1">
    <citation type="submission" date="2020-03" db="EMBL/GenBank/DDBJ databases">
        <title>Genomic Encyclopedia of Type Strains, Phase IV (KMG-IV): sequencing the most valuable type-strain genomes for metagenomic binning, comparative biology and taxonomic classification.</title>
        <authorList>
            <person name="Goeker M."/>
        </authorList>
    </citation>
    <scope>NUCLEOTIDE SEQUENCE [LARGE SCALE GENOMIC DNA]</scope>
    <source>
        <strain evidence="1 2">DSM 105096</strain>
    </source>
</reference>
<dbReference type="Proteomes" id="UP000770785">
    <property type="component" value="Unassembled WGS sequence"/>
</dbReference>
<proteinExistence type="predicted"/>
<accession>A0ABX0XFK7</accession>
<keyword evidence="2" id="KW-1185">Reference proteome</keyword>
<gene>
    <name evidence="1" type="ORF">GGR27_003623</name>
</gene>
<dbReference type="EMBL" id="JAATJH010000008">
    <property type="protein sequence ID" value="NJC28104.1"/>
    <property type="molecule type" value="Genomic_DNA"/>
</dbReference>
<comment type="caution">
    <text evidence="1">The sequence shown here is derived from an EMBL/GenBank/DDBJ whole genome shotgun (WGS) entry which is preliminary data.</text>
</comment>
<protein>
    <submittedName>
        <fullName evidence="1">Uncharacterized protein</fullName>
    </submittedName>
</protein>
<name>A0ABX0XFK7_9BACT</name>